<dbReference type="InterPro" id="IPR008978">
    <property type="entry name" value="HSP20-like_chaperone"/>
</dbReference>
<dbReference type="InParanoid" id="A0A7N5JX21"/>
<proteinExistence type="predicted"/>
<accession>A0A7N5JX21</accession>
<dbReference type="Ensembl" id="ENSAMET00000048770.1">
    <property type="protein sequence ID" value="ENSAMEP00000029577.1"/>
    <property type="gene ID" value="ENSAMEG00000024384.1"/>
</dbReference>
<keyword evidence="4" id="KW-0963">Cytoplasm</keyword>
<dbReference type="GO" id="GO:0042026">
    <property type="term" value="P:protein refolding"/>
    <property type="evidence" value="ECO:0007669"/>
    <property type="project" value="TreeGrafter"/>
</dbReference>
<evidence type="ECO:0000256" key="1">
    <source>
        <dbReference type="ARBA" id="ARBA00004123"/>
    </source>
</evidence>
<keyword evidence="3" id="KW-0488">Methylation</keyword>
<feature type="region of interest" description="Disordered" evidence="5">
    <location>
        <begin position="1"/>
        <end position="22"/>
    </location>
</feature>
<dbReference type="PANTHER" id="PTHR45640">
    <property type="entry name" value="HEAT SHOCK PROTEIN HSP-12.2-RELATED"/>
    <property type="match status" value="1"/>
</dbReference>
<evidence type="ECO:0000259" key="6">
    <source>
        <dbReference type="Pfam" id="PF00011"/>
    </source>
</evidence>
<reference evidence="7" key="3">
    <citation type="submission" date="2025-09" db="UniProtKB">
        <authorList>
            <consortium name="Ensembl"/>
        </authorList>
    </citation>
    <scope>IDENTIFICATION</scope>
</reference>
<dbReference type="PANTHER" id="PTHR45640:SF7">
    <property type="entry name" value="HEAT SHOCK PROTEIN BETA-1"/>
    <property type="match status" value="1"/>
</dbReference>
<dbReference type="Proteomes" id="UP000008912">
    <property type="component" value="Unassembled WGS sequence"/>
</dbReference>
<feature type="domain" description="SHSP" evidence="6">
    <location>
        <begin position="91"/>
        <end position="125"/>
    </location>
</feature>
<dbReference type="AlphaFoldDB" id="A0A7N5JX21"/>
<evidence type="ECO:0000256" key="4">
    <source>
        <dbReference type="ARBA" id="ARBA00022490"/>
    </source>
</evidence>
<dbReference type="Pfam" id="PF00011">
    <property type="entry name" value="HSP20"/>
    <property type="match status" value="1"/>
</dbReference>
<dbReference type="GeneTree" id="ENSGT00940000155882"/>
<reference evidence="7" key="2">
    <citation type="submission" date="2025-08" db="UniProtKB">
        <authorList>
            <consortium name="Ensembl"/>
        </authorList>
    </citation>
    <scope>IDENTIFICATION</scope>
</reference>
<dbReference type="InterPro" id="IPR002068">
    <property type="entry name" value="A-crystallin/Hsp20_dom"/>
</dbReference>
<dbReference type="InterPro" id="IPR001436">
    <property type="entry name" value="Alpha-crystallin/sHSP_animal"/>
</dbReference>
<evidence type="ECO:0000256" key="2">
    <source>
        <dbReference type="ARBA" id="ARBA00004496"/>
    </source>
</evidence>
<feature type="compositionally biased region" description="Polar residues" evidence="5">
    <location>
        <begin position="1"/>
        <end position="15"/>
    </location>
</feature>
<evidence type="ECO:0000256" key="3">
    <source>
        <dbReference type="ARBA" id="ARBA00022481"/>
    </source>
</evidence>
<organism evidence="7 8">
    <name type="scientific">Ailuropoda melanoleuca</name>
    <name type="common">Giant panda</name>
    <dbReference type="NCBI Taxonomy" id="9646"/>
    <lineage>
        <taxon>Eukaryota</taxon>
        <taxon>Metazoa</taxon>
        <taxon>Chordata</taxon>
        <taxon>Craniata</taxon>
        <taxon>Vertebrata</taxon>
        <taxon>Euteleostomi</taxon>
        <taxon>Mammalia</taxon>
        <taxon>Eutheria</taxon>
        <taxon>Laurasiatheria</taxon>
        <taxon>Carnivora</taxon>
        <taxon>Caniformia</taxon>
        <taxon>Ursidae</taxon>
        <taxon>Ailuropoda</taxon>
    </lineage>
</organism>
<protein>
    <recommendedName>
        <fullName evidence="6">SHSP domain-containing protein</fullName>
    </recommendedName>
</protein>
<evidence type="ECO:0000313" key="7">
    <source>
        <dbReference type="Ensembl" id="ENSAMEP00000029577.1"/>
    </source>
</evidence>
<dbReference type="GO" id="GO:0005634">
    <property type="term" value="C:nucleus"/>
    <property type="evidence" value="ECO:0007669"/>
    <property type="project" value="UniProtKB-SubCell"/>
</dbReference>
<dbReference type="GO" id="GO:0009408">
    <property type="term" value="P:response to heat"/>
    <property type="evidence" value="ECO:0007669"/>
    <property type="project" value="TreeGrafter"/>
</dbReference>
<name>A0A7N5JX21_AILME</name>
<sequence length="146" mass="16424">MPSQLTERQVSSLLRSPSWDPFRDGYQAQSRLLDQAFGLPRLPEEGAQWFGHSSWPVEAPSSPAPPPAVAAPDYSRALCPQLCSGVSQIPQTANRWRVSLDVHRFAPEELKVKTKDCVVEITRQLHAHTSSTRCFTMNFVCSFWEP</sequence>
<reference evidence="7 8" key="1">
    <citation type="journal article" date="2010" name="Nature">
        <title>The sequence and de novo assembly of the giant panda genome.</title>
        <authorList>
            <person name="Li R."/>
            <person name="Fan W."/>
            <person name="Tian G."/>
            <person name="Zhu H."/>
            <person name="He L."/>
            <person name="Cai J."/>
            <person name="Huang Q."/>
            <person name="Cai Q."/>
            <person name="Li B."/>
            <person name="Bai Y."/>
            <person name="Zhang Z."/>
            <person name="Zhang Y."/>
            <person name="Wang W."/>
            <person name="Li J."/>
            <person name="Wei F."/>
            <person name="Li H."/>
            <person name="Jian M."/>
            <person name="Li J."/>
            <person name="Zhang Z."/>
            <person name="Nielsen R."/>
            <person name="Li D."/>
            <person name="Gu W."/>
            <person name="Yang Z."/>
            <person name="Xuan Z."/>
            <person name="Ryder O.A."/>
            <person name="Leung F.C."/>
            <person name="Zhou Y."/>
            <person name="Cao J."/>
            <person name="Sun X."/>
            <person name="Fu Y."/>
            <person name="Fang X."/>
            <person name="Guo X."/>
            <person name="Wang B."/>
            <person name="Hou R."/>
            <person name="Shen F."/>
            <person name="Mu B."/>
            <person name="Ni P."/>
            <person name="Lin R."/>
            <person name="Qian W."/>
            <person name="Wang G."/>
            <person name="Yu C."/>
            <person name="Nie W."/>
            <person name="Wang J."/>
            <person name="Wu Z."/>
            <person name="Liang H."/>
            <person name="Min J."/>
            <person name="Wu Q."/>
            <person name="Cheng S."/>
            <person name="Ruan J."/>
            <person name="Wang M."/>
            <person name="Shi Z."/>
            <person name="Wen M."/>
            <person name="Liu B."/>
            <person name="Ren X."/>
            <person name="Zheng H."/>
            <person name="Dong D."/>
            <person name="Cook K."/>
            <person name="Shan G."/>
            <person name="Zhang H."/>
            <person name="Kosiol C."/>
            <person name="Xie X."/>
            <person name="Lu Z."/>
            <person name="Zheng H."/>
            <person name="Li Y."/>
            <person name="Steiner C.C."/>
            <person name="Lam T.T."/>
            <person name="Lin S."/>
            <person name="Zhang Q."/>
            <person name="Li G."/>
            <person name="Tian J."/>
            <person name="Gong T."/>
            <person name="Liu H."/>
            <person name="Zhang D."/>
            <person name="Fang L."/>
            <person name="Ye C."/>
            <person name="Zhang J."/>
            <person name="Hu W."/>
            <person name="Xu A."/>
            <person name="Ren Y."/>
            <person name="Zhang G."/>
            <person name="Bruford M.W."/>
            <person name="Li Q."/>
            <person name="Ma L."/>
            <person name="Guo Y."/>
            <person name="An N."/>
            <person name="Hu Y."/>
            <person name="Zheng Y."/>
            <person name="Shi Y."/>
            <person name="Li Z."/>
            <person name="Liu Q."/>
            <person name="Chen Y."/>
            <person name="Zhao J."/>
            <person name="Qu N."/>
            <person name="Zhao S."/>
            <person name="Tian F."/>
            <person name="Wang X."/>
            <person name="Wang H."/>
            <person name="Xu L."/>
            <person name="Liu X."/>
            <person name="Vinar T."/>
            <person name="Wang Y."/>
            <person name="Lam T.W."/>
            <person name="Yiu S.M."/>
            <person name="Liu S."/>
            <person name="Zhang H."/>
            <person name="Li D."/>
            <person name="Huang Y."/>
            <person name="Wang X."/>
            <person name="Yang G."/>
            <person name="Jiang Z."/>
            <person name="Wang J."/>
            <person name="Qin N."/>
            <person name="Li L."/>
            <person name="Li J."/>
            <person name="Bolund L."/>
            <person name="Kristiansen K."/>
            <person name="Wong G.K."/>
            <person name="Olson M."/>
            <person name="Zhang X."/>
            <person name="Li S."/>
            <person name="Yang H."/>
            <person name="Wang J."/>
            <person name="Wang J."/>
        </authorList>
    </citation>
    <scope>NUCLEOTIDE SEQUENCE [LARGE SCALE GENOMIC DNA]</scope>
</reference>
<dbReference type="Gene3D" id="2.60.40.790">
    <property type="match status" value="1"/>
</dbReference>
<evidence type="ECO:0000313" key="8">
    <source>
        <dbReference type="Proteomes" id="UP000008912"/>
    </source>
</evidence>
<dbReference type="GO" id="GO:0051082">
    <property type="term" value="F:unfolded protein binding"/>
    <property type="evidence" value="ECO:0007669"/>
    <property type="project" value="TreeGrafter"/>
</dbReference>
<comment type="subcellular location">
    <subcellularLocation>
        <location evidence="2">Cytoplasm</location>
    </subcellularLocation>
    <subcellularLocation>
        <location evidence="1">Nucleus</location>
    </subcellularLocation>
</comment>
<dbReference type="GO" id="GO:0043066">
    <property type="term" value="P:negative regulation of apoptotic process"/>
    <property type="evidence" value="ECO:0007669"/>
    <property type="project" value="TreeGrafter"/>
</dbReference>
<dbReference type="GO" id="GO:0005737">
    <property type="term" value="C:cytoplasm"/>
    <property type="evidence" value="ECO:0007669"/>
    <property type="project" value="UniProtKB-SubCell"/>
</dbReference>
<keyword evidence="8" id="KW-1185">Reference proteome</keyword>
<evidence type="ECO:0000256" key="5">
    <source>
        <dbReference type="SAM" id="MobiDB-lite"/>
    </source>
</evidence>